<dbReference type="GO" id="GO:0030170">
    <property type="term" value="F:pyridoxal phosphate binding"/>
    <property type="evidence" value="ECO:0007669"/>
    <property type="project" value="InterPro"/>
</dbReference>
<keyword evidence="11" id="KW-1185">Reference proteome</keyword>
<dbReference type="Proteomes" id="UP000035763">
    <property type="component" value="Unassembled WGS sequence"/>
</dbReference>
<evidence type="ECO:0000256" key="1">
    <source>
        <dbReference type="ARBA" id="ARBA00001933"/>
    </source>
</evidence>
<dbReference type="GO" id="GO:0005737">
    <property type="term" value="C:cytoplasm"/>
    <property type="evidence" value="ECO:0007669"/>
    <property type="project" value="TreeGrafter"/>
</dbReference>
<dbReference type="RefSeq" id="WP_048698358.1">
    <property type="nucleotide sequence ID" value="NZ_HG764815.1"/>
</dbReference>
<dbReference type="FunFam" id="3.40.640.10:FF:000046">
    <property type="entry name" value="Cystathionine gamma-lyase"/>
    <property type="match status" value="1"/>
</dbReference>
<dbReference type="GO" id="GO:0018826">
    <property type="term" value="F:methionine gamma-lyase activity"/>
    <property type="evidence" value="ECO:0007669"/>
    <property type="project" value="UniProtKB-EC"/>
</dbReference>
<sequence>MPAARAPRRPATAVVAAGRPPAEAGAGLTVPPHFTSTYTAGGPVVYARQGNPTWSAFEEVVATLEGGRALVFASGMAAVDAALSALPHGAVVVAPAGAYNGVDSVLREGEAAGRWQVRWVDVKDTAAIAGAVAGADLLWLESPTNPLLDVADVPAAIAAGRAAGALVVVDNTFATPLLQRPLESGADIVLHSATKYLSGHSDLILGVLVVAVEDEQRYAALARRRTLGGGIPGPMEVWLATRGIRTLSVRFERSCRNAAILAARLDRHEAIERVRYPGFGAMVSVEIRGGSGAADAVCAAASLISNSTSLGGVETQWERRRAIPNEPETTPVNLVRISVGIEDVEDIWADVEQALTRAG</sequence>
<gene>
    <name evidence="10" type="primary">metB</name>
    <name evidence="10" type="ORF">BN11_2060005</name>
</gene>
<dbReference type="GO" id="GO:0047982">
    <property type="term" value="F:homocysteine desulfhydrase activity"/>
    <property type="evidence" value="ECO:0007669"/>
    <property type="project" value="UniProtKB-EC"/>
</dbReference>
<evidence type="ECO:0000256" key="5">
    <source>
        <dbReference type="ARBA" id="ARBA00047199"/>
    </source>
</evidence>
<dbReference type="InterPro" id="IPR015422">
    <property type="entry name" value="PyrdxlP-dep_Trfase_small"/>
</dbReference>
<dbReference type="PROSITE" id="PS00868">
    <property type="entry name" value="CYS_MET_METAB_PP"/>
    <property type="match status" value="1"/>
</dbReference>
<dbReference type="InterPro" id="IPR000277">
    <property type="entry name" value="Cys/Met-Metab_PyrdxlP-dep_enz"/>
</dbReference>
<evidence type="ECO:0000313" key="10">
    <source>
        <dbReference type="EMBL" id="CCH72882.1"/>
    </source>
</evidence>
<dbReference type="GO" id="GO:0019343">
    <property type="term" value="P:cysteine biosynthetic process via cystathionine"/>
    <property type="evidence" value="ECO:0007669"/>
    <property type="project" value="TreeGrafter"/>
</dbReference>
<dbReference type="InterPro" id="IPR015421">
    <property type="entry name" value="PyrdxlP-dep_Trfase_major"/>
</dbReference>
<dbReference type="PANTHER" id="PTHR11808">
    <property type="entry name" value="TRANS-SULFURATION ENZYME FAMILY MEMBER"/>
    <property type="match status" value="1"/>
</dbReference>
<evidence type="ECO:0000256" key="4">
    <source>
        <dbReference type="ARBA" id="ARBA00047175"/>
    </source>
</evidence>
<evidence type="ECO:0000256" key="7">
    <source>
        <dbReference type="ARBA" id="ARBA00052699"/>
    </source>
</evidence>
<dbReference type="EC" id="4.4.1.2" evidence="4"/>
<dbReference type="STRING" id="1193182.BN11_2060005"/>
<evidence type="ECO:0000256" key="8">
    <source>
        <dbReference type="PIRSR" id="PIRSR001434-2"/>
    </source>
</evidence>
<evidence type="ECO:0000256" key="3">
    <source>
        <dbReference type="ARBA" id="ARBA00022898"/>
    </source>
</evidence>
<dbReference type="PIRSF" id="PIRSF001434">
    <property type="entry name" value="CGS"/>
    <property type="match status" value="1"/>
</dbReference>
<evidence type="ECO:0000256" key="2">
    <source>
        <dbReference type="ARBA" id="ARBA00009077"/>
    </source>
</evidence>
<keyword evidence="10" id="KW-0808">Transferase</keyword>
<feature type="modified residue" description="N6-(pyridoxal phosphate)lysine" evidence="8">
    <location>
        <position position="195"/>
    </location>
</feature>
<dbReference type="InterPro" id="IPR015424">
    <property type="entry name" value="PyrdxlP-dep_Trfase"/>
</dbReference>
<dbReference type="GO" id="GO:0003962">
    <property type="term" value="F:cystathionine gamma-synthase activity"/>
    <property type="evidence" value="ECO:0007669"/>
    <property type="project" value="TreeGrafter"/>
</dbReference>
<dbReference type="GO" id="GO:0019346">
    <property type="term" value="P:transsulfuration"/>
    <property type="evidence" value="ECO:0007669"/>
    <property type="project" value="InterPro"/>
</dbReference>
<dbReference type="OrthoDB" id="9780685at2"/>
<name>W6JV76_9MICO</name>
<dbReference type="PANTHER" id="PTHR11808:SF15">
    <property type="entry name" value="CYSTATHIONINE GAMMA-LYASE"/>
    <property type="match status" value="1"/>
</dbReference>
<comment type="caution">
    <text evidence="10">The sequence shown here is derived from an EMBL/GenBank/DDBJ whole genome shotgun (WGS) entry which is preliminary data.</text>
</comment>
<dbReference type="GO" id="GO:0004123">
    <property type="term" value="F:cystathionine gamma-lyase activity"/>
    <property type="evidence" value="ECO:0007669"/>
    <property type="project" value="TreeGrafter"/>
</dbReference>
<proteinExistence type="inferred from homology"/>
<dbReference type="Gene3D" id="3.90.1150.10">
    <property type="entry name" value="Aspartate Aminotransferase, domain 1"/>
    <property type="match status" value="1"/>
</dbReference>
<evidence type="ECO:0000313" key="11">
    <source>
        <dbReference type="Proteomes" id="UP000035763"/>
    </source>
</evidence>
<dbReference type="SUPFAM" id="SSF53383">
    <property type="entry name" value="PLP-dependent transferases"/>
    <property type="match status" value="1"/>
</dbReference>
<accession>W6JV76</accession>
<keyword evidence="3 8" id="KW-0663">Pyridoxal phosphate</keyword>
<dbReference type="Gene3D" id="3.40.640.10">
    <property type="entry name" value="Type I PLP-dependent aspartate aminotransferase-like (Major domain)"/>
    <property type="match status" value="1"/>
</dbReference>
<dbReference type="EMBL" id="CAJA01000120">
    <property type="protein sequence ID" value="CCH72882.1"/>
    <property type="molecule type" value="Genomic_DNA"/>
</dbReference>
<organism evidence="10 11">
    <name type="scientific">Nostocoides australiense Ben110</name>
    <dbReference type="NCBI Taxonomy" id="1193182"/>
    <lineage>
        <taxon>Bacteria</taxon>
        <taxon>Bacillati</taxon>
        <taxon>Actinomycetota</taxon>
        <taxon>Actinomycetes</taxon>
        <taxon>Micrococcales</taxon>
        <taxon>Intrasporangiaceae</taxon>
        <taxon>Nostocoides</taxon>
    </lineage>
</organism>
<evidence type="ECO:0000256" key="6">
    <source>
        <dbReference type="ARBA" id="ARBA00048780"/>
    </source>
</evidence>
<comment type="cofactor">
    <cofactor evidence="1 9">
        <name>pyridoxal 5'-phosphate</name>
        <dbReference type="ChEBI" id="CHEBI:597326"/>
    </cofactor>
</comment>
<dbReference type="InterPro" id="IPR054542">
    <property type="entry name" value="Cys_met_metab_PP"/>
</dbReference>
<dbReference type="AlphaFoldDB" id="W6JV76"/>
<comment type="catalytic activity">
    <reaction evidence="6">
        <text>L-homocysteine + H2O = 2-oxobutanoate + hydrogen sulfide + NH4(+) + H(+)</text>
        <dbReference type="Rhea" id="RHEA:14501"/>
        <dbReference type="ChEBI" id="CHEBI:15377"/>
        <dbReference type="ChEBI" id="CHEBI:15378"/>
        <dbReference type="ChEBI" id="CHEBI:16763"/>
        <dbReference type="ChEBI" id="CHEBI:28938"/>
        <dbReference type="ChEBI" id="CHEBI:29919"/>
        <dbReference type="ChEBI" id="CHEBI:58199"/>
        <dbReference type="EC" id="4.4.1.2"/>
    </reaction>
    <physiologicalReaction direction="left-to-right" evidence="6">
        <dbReference type="Rhea" id="RHEA:14502"/>
    </physiologicalReaction>
</comment>
<comment type="catalytic activity">
    <reaction evidence="7">
        <text>L-methionine + H2O = methanethiol + 2-oxobutanoate + NH4(+)</text>
        <dbReference type="Rhea" id="RHEA:23800"/>
        <dbReference type="ChEBI" id="CHEBI:15377"/>
        <dbReference type="ChEBI" id="CHEBI:16007"/>
        <dbReference type="ChEBI" id="CHEBI:16763"/>
        <dbReference type="ChEBI" id="CHEBI:28938"/>
        <dbReference type="ChEBI" id="CHEBI:57844"/>
        <dbReference type="EC" id="4.4.1.11"/>
    </reaction>
    <physiologicalReaction direction="left-to-right" evidence="7">
        <dbReference type="Rhea" id="RHEA:23801"/>
    </physiologicalReaction>
</comment>
<comment type="similarity">
    <text evidence="2 9">Belongs to the trans-sulfuration enzymes family.</text>
</comment>
<dbReference type="Pfam" id="PF01053">
    <property type="entry name" value="Cys_Met_Meta_PP"/>
    <property type="match status" value="1"/>
</dbReference>
<evidence type="ECO:0000256" key="9">
    <source>
        <dbReference type="RuleBase" id="RU362118"/>
    </source>
</evidence>
<protein>
    <recommendedName>
        <fullName evidence="4">homocysteine desulfhydrase</fullName>
        <ecNumber evidence="4">4.4.1.2</ecNumber>
    </recommendedName>
    <alternativeName>
        <fullName evidence="5">Homocysteine desulfhydrase</fullName>
    </alternativeName>
</protein>
<reference evidence="10 11" key="1">
    <citation type="journal article" date="2013" name="ISME J.">
        <title>A metabolic model for members of the genus Tetrasphaera involved in enhanced biological phosphorus removal.</title>
        <authorList>
            <person name="Kristiansen R."/>
            <person name="Nguyen H.T.T."/>
            <person name="Saunders A.M."/>
            <person name="Nielsen J.L."/>
            <person name="Wimmer R."/>
            <person name="Le V.Q."/>
            <person name="McIlroy S.J."/>
            <person name="Petrovski S."/>
            <person name="Seviour R.J."/>
            <person name="Calteau A."/>
            <person name="Nielsen K.L."/>
            <person name="Nielsen P.H."/>
        </authorList>
    </citation>
    <scope>NUCLEOTIDE SEQUENCE [LARGE SCALE GENOMIC DNA]</scope>
    <source>
        <strain evidence="10 11">Ben110</strain>
    </source>
</reference>